<dbReference type="Gramene" id="PRQ28167">
    <property type="protein sequence ID" value="PRQ28167"/>
    <property type="gene ID" value="RchiOBHm_Chr5g0000101"/>
</dbReference>
<protein>
    <submittedName>
        <fullName evidence="1">Uncharacterized protein</fullName>
    </submittedName>
</protein>
<dbReference type="Proteomes" id="UP000238479">
    <property type="component" value="Chromosome 5"/>
</dbReference>
<dbReference type="AlphaFoldDB" id="A0A2P6Q1X3"/>
<name>A0A2P6Q1X3_ROSCH</name>
<comment type="caution">
    <text evidence="1">The sequence shown here is derived from an EMBL/GenBank/DDBJ whole genome shotgun (WGS) entry which is preliminary data.</text>
</comment>
<dbReference type="PROSITE" id="PS51257">
    <property type="entry name" value="PROKAR_LIPOPROTEIN"/>
    <property type="match status" value="1"/>
</dbReference>
<gene>
    <name evidence="1" type="ORF">RchiOBHm_Chr5g0000101</name>
</gene>
<evidence type="ECO:0000313" key="2">
    <source>
        <dbReference type="Proteomes" id="UP000238479"/>
    </source>
</evidence>
<sequence>MAVAVRGSRAGSDFGRFSLQSFFSYWIFGCSDWYKSLFFFFNGFKRIPSSRCDPQFFNLRDEFQFFRV</sequence>
<dbReference type="EMBL" id="PDCK01000043">
    <property type="protein sequence ID" value="PRQ28167.1"/>
    <property type="molecule type" value="Genomic_DNA"/>
</dbReference>
<reference evidence="1 2" key="1">
    <citation type="journal article" date="2018" name="Nat. Genet.">
        <title>The Rosa genome provides new insights in the design of modern roses.</title>
        <authorList>
            <person name="Bendahmane M."/>
        </authorList>
    </citation>
    <scope>NUCLEOTIDE SEQUENCE [LARGE SCALE GENOMIC DNA]</scope>
    <source>
        <strain evidence="2">cv. Old Blush</strain>
    </source>
</reference>
<keyword evidence="2" id="KW-1185">Reference proteome</keyword>
<proteinExistence type="predicted"/>
<evidence type="ECO:0000313" key="1">
    <source>
        <dbReference type="EMBL" id="PRQ28167.1"/>
    </source>
</evidence>
<organism evidence="1 2">
    <name type="scientific">Rosa chinensis</name>
    <name type="common">China rose</name>
    <dbReference type="NCBI Taxonomy" id="74649"/>
    <lineage>
        <taxon>Eukaryota</taxon>
        <taxon>Viridiplantae</taxon>
        <taxon>Streptophyta</taxon>
        <taxon>Embryophyta</taxon>
        <taxon>Tracheophyta</taxon>
        <taxon>Spermatophyta</taxon>
        <taxon>Magnoliopsida</taxon>
        <taxon>eudicotyledons</taxon>
        <taxon>Gunneridae</taxon>
        <taxon>Pentapetalae</taxon>
        <taxon>rosids</taxon>
        <taxon>fabids</taxon>
        <taxon>Rosales</taxon>
        <taxon>Rosaceae</taxon>
        <taxon>Rosoideae</taxon>
        <taxon>Rosoideae incertae sedis</taxon>
        <taxon>Rosa</taxon>
    </lineage>
</organism>
<accession>A0A2P6Q1X3</accession>